<dbReference type="EMBL" id="FRAT01000002">
    <property type="protein sequence ID" value="SHK37311.1"/>
    <property type="molecule type" value="Genomic_DNA"/>
</dbReference>
<proteinExistence type="predicted"/>
<dbReference type="Proteomes" id="UP000198940">
    <property type="component" value="Unassembled WGS sequence"/>
</dbReference>
<feature type="chain" id="PRO_5009920719" description="Ig-like domain-containing protein" evidence="2">
    <location>
        <begin position="27"/>
        <end position="259"/>
    </location>
</feature>
<evidence type="ECO:0000313" key="6">
    <source>
        <dbReference type="Proteomes" id="UP000198940"/>
    </source>
</evidence>
<dbReference type="OrthoDB" id="9950560at2"/>
<protein>
    <recommendedName>
        <fullName evidence="7">Ig-like domain-containing protein</fullName>
    </recommendedName>
</protein>
<evidence type="ECO:0000313" key="4">
    <source>
        <dbReference type="EMBL" id="SHK37311.1"/>
    </source>
</evidence>
<name>A0A1M6RXX7_9FLAO</name>
<accession>A0A1M6RXX7</accession>
<organism evidence="4 5">
    <name type="scientific">Flagellimonas taeanensis</name>
    <dbReference type="NCBI Taxonomy" id="1005926"/>
    <lineage>
        <taxon>Bacteria</taxon>
        <taxon>Pseudomonadati</taxon>
        <taxon>Bacteroidota</taxon>
        <taxon>Flavobacteriia</taxon>
        <taxon>Flavobacteriales</taxon>
        <taxon>Flavobacteriaceae</taxon>
        <taxon>Flagellimonas</taxon>
    </lineage>
</organism>
<evidence type="ECO:0008006" key="7">
    <source>
        <dbReference type="Google" id="ProtNLM"/>
    </source>
</evidence>
<dbReference type="RefSeq" id="WP_072877369.1">
    <property type="nucleotide sequence ID" value="NZ_FOKU01000002.1"/>
</dbReference>
<dbReference type="Proteomes" id="UP000184031">
    <property type="component" value="Unassembled WGS sequence"/>
</dbReference>
<keyword evidence="6" id="KW-1185">Reference proteome</keyword>
<evidence type="ECO:0000313" key="5">
    <source>
        <dbReference type="Proteomes" id="UP000184031"/>
    </source>
</evidence>
<dbReference type="AlphaFoldDB" id="A0A1M6RXX7"/>
<feature type="region of interest" description="Disordered" evidence="1">
    <location>
        <begin position="49"/>
        <end position="69"/>
    </location>
</feature>
<evidence type="ECO:0000256" key="1">
    <source>
        <dbReference type="SAM" id="MobiDB-lite"/>
    </source>
</evidence>
<comment type="caution">
    <text evidence="4">The sequence shown here is derived from an EMBL/GenBank/DDBJ whole genome shotgun (WGS) entry which is preliminary data.</text>
</comment>
<gene>
    <name evidence="3" type="ORF">SAMN04487891_102239</name>
    <name evidence="4" type="ORF">SAMN05216293_0918</name>
</gene>
<feature type="signal peptide" evidence="2">
    <location>
        <begin position="1"/>
        <end position="26"/>
    </location>
</feature>
<evidence type="ECO:0000256" key="2">
    <source>
        <dbReference type="SAM" id="SignalP"/>
    </source>
</evidence>
<keyword evidence="2" id="KW-0732">Signal</keyword>
<dbReference type="EMBL" id="FOKU01000002">
    <property type="protein sequence ID" value="SFB77030.1"/>
    <property type="molecule type" value="Genomic_DNA"/>
</dbReference>
<sequence length="259" mass="27278">MRPFNKLQLIGLLLVSSLLLVIHSCAKEEPTSLENPNIDVSEVDNPPIMESGGDGIEDDTKSSSSLTGKTTCDITGTSAPQAGNQYTFTYTTNMSSPTVTWTVLSGAITLVSTSGNSATFQFGSGFSSGSIKAHGMNGTVECSDTISFRQPTISCPQQSCLNILQVEPCIDYQAVLSCANNVSSVDWEYSIGPYSHVSIGSSTNPGGNYAIAKPIYLPTGSWDNYYLWIFADITLTNGSTCTLSKSILLSCGSGGGGNQ</sequence>
<reference evidence="4 5" key="1">
    <citation type="submission" date="2016-11" db="EMBL/GenBank/DDBJ databases">
        <authorList>
            <person name="Varghese N."/>
            <person name="Submissions S."/>
        </authorList>
    </citation>
    <scope>NUCLEOTIDE SEQUENCE [LARGE SCALE GENOMIC DNA]</scope>
    <source>
        <strain evidence="4 5">CGMCC 1.12174</strain>
        <strain evidence="3 6">DSM 26351</strain>
    </source>
</reference>
<evidence type="ECO:0000313" key="3">
    <source>
        <dbReference type="EMBL" id="SFB77030.1"/>
    </source>
</evidence>